<comment type="caution">
    <text evidence="2">The sequence shown here is derived from an EMBL/GenBank/DDBJ whole genome shotgun (WGS) entry which is preliminary data.</text>
</comment>
<evidence type="ECO:0000313" key="2">
    <source>
        <dbReference type="EMBL" id="KAH9313321.1"/>
    </source>
</evidence>
<gene>
    <name evidence="2" type="ORF">KI387_028356</name>
</gene>
<accession>A0AA38FYN8</accession>
<dbReference type="EMBL" id="JAHRHJ020000006">
    <property type="protein sequence ID" value="KAH9313321.1"/>
    <property type="molecule type" value="Genomic_DNA"/>
</dbReference>
<feature type="non-terminal residue" evidence="2">
    <location>
        <position position="81"/>
    </location>
</feature>
<dbReference type="InterPro" id="IPR041588">
    <property type="entry name" value="Integrase_H2C2"/>
</dbReference>
<sequence length="81" mass="9612">GRLNLVSVSWLRMEILQHVHCPSVTGNLSFDETYRFMSKRFIWHRWREDIPNFIQAYMVCHCDKSNPMGSSFFESTLDNTP</sequence>
<organism evidence="2 3">
    <name type="scientific">Taxus chinensis</name>
    <name type="common">Chinese yew</name>
    <name type="synonym">Taxus wallichiana var. chinensis</name>
    <dbReference type="NCBI Taxonomy" id="29808"/>
    <lineage>
        <taxon>Eukaryota</taxon>
        <taxon>Viridiplantae</taxon>
        <taxon>Streptophyta</taxon>
        <taxon>Embryophyta</taxon>
        <taxon>Tracheophyta</taxon>
        <taxon>Spermatophyta</taxon>
        <taxon>Pinopsida</taxon>
        <taxon>Pinidae</taxon>
        <taxon>Conifers II</taxon>
        <taxon>Cupressales</taxon>
        <taxon>Taxaceae</taxon>
        <taxon>Taxus</taxon>
    </lineage>
</organism>
<reference evidence="2 3" key="1">
    <citation type="journal article" date="2021" name="Nat. Plants">
        <title>The Taxus genome provides insights into paclitaxel biosynthesis.</title>
        <authorList>
            <person name="Xiong X."/>
            <person name="Gou J."/>
            <person name="Liao Q."/>
            <person name="Li Y."/>
            <person name="Zhou Q."/>
            <person name="Bi G."/>
            <person name="Li C."/>
            <person name="Du R."/>
            <person name="Wang X."/>
            <person name="Sun T."/>
            <person name="Guo L."/>
            <person name="Liang H."/>
            <person name="Lu P."/>
            <person name="Wu Y."/>
            <person name="Zhang Z."/>
            <person name="Ro D.K."/>
            <person name="Shang Y."/>
            <person name="Huang S."/>
            <person name="Yan J."/>
        </authorList>
    </citation>
    <scope>NUCLEOTIDE SEQUENCE [LARGE SCALE GENOMIC DNA]</scope>
    <source>
        <strain evidence="2">Ta-2019</strain>
    </source>
</reference>
<dbReference type="Proteomes" id="UP000824469">
    <property type="component" value="Unassembled WGS sequence"/>
</dbReference>
<dbReference type="Pfam" id="PF17921">
    <property type="entry name" value="Integrase_H2C2"/>
    <property type="match status" value="1"/>
</dbReference>
<protein>
    <recommendedName>
        <fullName evidence="1">Integrase zinc-binding domain-containing protein</fullName>
    </recommendedName>
</protein>
<dbReference type="AlphaFoldDB" id="A0AA38FYN8"/>
<name>A0AA38FYN8_TAXCH</name>
<evidence type="ECO:0000313" key="3">
    <source>
        <dbReference type="Proteomes" id="UP000824469"/>
    </source>
</evidence>
<dbReference type="Gene3D" id="1.10.340.70">
    <property type="match status" value="1"/>
</dbReference>
<evidence type="ECO:0000259" key="1">
    <source>
        <dbReference type="Pfam" id="PF17921"/>
    </source>
</evidence>
<feature type="non-terminal residue" evidence="2">
    <location>
        <position position="1"/>
    </location>
</feature>
<keyword evidence="3" id="KW-1185">Reference proteome</keyword>
<proteinExistence type="predicted"/>
<feature type="domain" description="Integrase zinc-binding" evidence="1">
    <location>
        <begin position="11"/>
        <end position="65"/>
    </location>
</feature>